<dbReference type="EMBL" id="GG662299">
    <property type="protein sequence ID" value="EWS71321.1"/>
    <property type="molecule type" value="Genomic_DNA"/>
</dbReference>
<name>W7XC80_TETTS</name>
<evidence type="ECO:0000313" key="1">
    <source>
        <dbReference type="EMBL" id="EWS71321.1"/>
    </source>
</evidence>
<gene>
    <name evidence="1" type="ORF">TTHERM_000327299</name>
</gene>
<organism evidence="1 2">
    <name type="scientific">Tetrahymena thermophila (strain SB210)</name>
    <dbReference type="NCBI Taxonomy" id="312017"/>
    <lineage>
        <taxon>Eukaryota</taxon>
        <taxon>Sar</taxon>
        <taxon>Alveolata</taxon>
        <taxon>Ciliophora</taxon>
        <taxon>Intramacronucleata</taxon>
        <taxon>Oligohymenophorea</taxon>
        <taxon>Hymenostomatida</taxon>
        <taxon>Tetrahymenina</taxon>
        <taxon>Tetrahymenidae</taxon>
        <taxon>Tetrahymena</taxon>
    </lineage>
</organism>
<keyword evidence="1" id="KW-0472">Membrane</keyword>
<proteinExistence type="predicted"/>
<evidence type="ECO:0000313" key="2">
    <source>
        <dbReference type="Proteomes" id="UP000009168"/>
    </source>
</evidence>
<keyword evidence="2" id="KW-1185">Reference proteome</keyword>
<dbReference type="GeneID" id="24438463"/>
<protein>
    <submittedName>
        <fullName evidence="1">Transmembrane protein, putative</fullName>
    </submittedName>
</protein>
<sequence>MTPPMRNVIEGSKNIVQNISKDGIKQAIKGQIQTIAKIGTKDLFLSSLKSQFSKFTLAIHLGLSLFELFSIVKEYQKNKSQDNAIIDVLQSKLKYQLCAYGVKVSSTYLVQGSITTACTVIGSLICPGIGTVIGSLLGCLLSFF</sequence>
<reference evidence="2" key="1">
    <citation type="journal article" date="2006" name="PLoS Biol.">
        <title>Macronuclear genome sequence of the ciliate Tetrahymena thermophila, a model eukaryote.</title>
        <authorList>
            <person name="Eisen J.A."/>
            <person name="Coyne R.S."/>
            <person name="Wu M."/>
            <person name="Wu D."/>
            <person name="Thiagarajan M."/>
            <person name="Wortman J.R."/>
            <person name="Badger J.H."/>
            <person name="Ren Q."/>
            <person name="Amedeo P."/>
            <person name="Jones K.M."/>
            <person name="Tallon L.J."/>
            <person name="Delcher A.L."/>
            <person name="Salzberg S.L."/>
            <person name="Silva J.C."/>
            <person name="Haas B.J."/>
            <person name="Majoros W.H."/>
            <person name="Farzad M."/>
            <person name="Carlton J.M."/>
            <person name="Smith R.K. Jr."/>
            <person name="Garg J."/>
            <person name="Pearlman R.E."/>
            <person name="Karrer K.M."/>
            <person name="Sun L."/>
            <person name="Manning G."/>
            <person name="Elde N.C."/>
            <person name="Turkewitz A.P."/>
            <person name="Asai D.J."/>
            <person name="Wilkes D.E."/>
            <person name="Wang Y."/>
            <person name="Cai H."/>
            <person name="Collins K."/>
            <person name="Stewart B.A."/>
            <person name="Lee S.R."/>
            <person name="Wilamowska K."/>
            <person name="Weinberg Z."/>
            <person name="Ruzzo W.L."/>
            <person name="Wloga D."/>
            <person name="Gaertig J."/>
            <person name="Frankel J."/>
            <person name="Tsao C.-C."/>
            <person name="Gorovsky M.A."/>
            <person name="Keeling P.J."/>
            <person name="Waller R.F."/>
            <person name="Patron N.J."/>
            <person name="Cherry J.M."/>
            <person name="Stover N.A."/>
            <person name="Krieger C.J."/>
            <person name="del Toro C."/>
            <person name="Ryder H.F."/>
            <person name="Williamson S.C."/>
            <person name="Barbeau R.A."/>
            <person name="Hamilton E.P."/>
            <person name="Orias E."/>
        </authorList>
    </citation>
    <scope>NUCLEOTIDE SEQUENCE [LARGE SCALE GENOMIC DNA]</scope>
    <source>
        <strain evidence="2">SB210</strain>
    </source>
</reference>
<accession>W7XC80</accession>
<dbReference type="InParanoid" id="W7XC80"/>
<keyword evidence="1" id="KW-0812">Transmembrane</keyword>
<dbReference type="Proteomes" id="UP000009168">
    <property type="component" value="Unassembled WGS sequence"/>
</dbReference>
<dbReference type="AlphaFoldDB" id="W7XC80"/>
<dbReference type="RefSeq" id="XP_012656139.1">
    <property type="nucleotide sequence ID" value="XM_012800685.1"/>
</dbReference>
<dbReference type="KEGG" id="tet:TTHERM_000327299"/>